<dbReference type="Proteomes" id="UP001597641">
    <property type="component" value="Unassembled WGS sequence"/>
</dbReference>
<organism evidence="3 4">
    <name type="scientific">Pontibacter toksunensis</name>
    <dbReference type="NCBI Taxonomy" id="1332631"/>
    <lineage>
        <taxon>Bacteria</taxon>
        <taxon>Pseudomonadati</taxon>
        <taxon>Bacteroidota</taxon>
        <taxon>Cytophagia</taxon>
        <taxon>Cytophagales</taxon>
        <taxon>Hymenobacteraceae</taxon>
        <taxon>Pontibacter</taxon>
    </lineage>
</organism>
<keyword evidence="1" id="KW-1133">Transmembrane helix</keyword>
<reference evidence="4" key="1">
    <citation type="journal article" date="2019" name="Int. J. Syst. Evol. Microbiol.">
        <title>The Global Catalogue of Microorganisms (GCM) 10K type strain sequencing project: providing services to taxonomists for standard genome sequencing and annotation.</title>
        <authorList>
            <consortium name="The Broad Institute Genomics Platform"/>
            <consortium name="The Broad Institute Genome Sequencing Center for Infectious Disease"/>
            <person name="Wu L."/>
            <person name="Ma J."/>
        </authorList>
    </citation>
    <scope>NUCLEOTIDE SEQUENCE [LARGE SCALE GENOMIC DNA]</scope>
    <source>
        <strain evidence="4">KCTC 23984</strain>
    </source>
</reference>
<dbReference type="EMBL" id="JBHUOX010000043">
    <property type="protein sequence ID" value="MFD3003796.1"/>
    <property type="molecule type" value="Genomic_DNA"/>
</dbReference>
<dbReference type="InterPro" id="IPR013099">
    <property type="entry name" value="K_chnl_dom"/>
</dbReference>
<keyword evidence="1" id="KW-0472">Membrane</keyword>
<dbReference type="Pfam" id="PF07885">
    <property type="entry name" value="Ion_trans_2"/>
    <property type="match status" value="1"/>
</dbReference>
<protein>
    <submittedName>
        <fullName evidence="3">Ion channel</fullName>
    </submittedName>
</protein>
<name>A0ABW6C1R9_9BACT</name>
<keyword evidence="4" id="KW-1185">Reference proteome</keyword>
<evidence type="ECO:0000313" key="3">
    <source>
        <dbReference type="EMBL" id="MFD3003796.1"/>
    </source>
</evidence>
<keyword evidence="1" id="KW-0812">Transmembrane</keyword>
<evidence type="ECO:0000259" key="2">
    <source>
        <dbReference type="Pfam" id="PF07885"/>
    </source>
</evidence>
<feature type="transmembrane region" description="Helical" evidence="1">
    <location>
        <begin position="35"/>
        <end position="54"/>
    </location>
</feature>
<evidence type="ECO:0000313" key="4">
    <source>
        <dbReference type="Proteomes" id="UP001597641"/>
    </source>
</evidence>
<dbReference type="SUPFAM" id="SSF81324">
    <property type="entry name" value="Voltage-gated potassium channels"/>
    <property type="match status" value="1"/>
</dbReference>
<gene>
    <name evidence="3" type="ORF">ACFS7Z_25800</name>
</gene>
<feature type="transmembrane region" description="Helical" evidence="1">
    <location>
        <begin position="142"/>
        <end position="166"/>
    </location>
</feature>
<feature type="transmembrane region" description="Helical" evidence="1">
    <location>
        <begin position="66"/>
        <end position="93"/>
    </location>
</feature>
<dbReference type="Gene3D" id="1.10.287.70">
    <property type="match status" value="1"/>
</dbReference>
<evidence type="ECO:0000256" key="1">
    <source>
        <dbReference type="SAM" id="Phobius"/>
    </source>
</evidence>
<comment type="caution">
    <text evidence="3">The sequence shown here is derived from an EMBL/GenBank/DDBJ whole genome shotgun (WGS) entry which is preliminary data.</text>
</comment>
<feature type="domain" description="Potassium channel" evidence="2">
    <location>
        <begin position="99"/>
        <end position="160"/>
    </location>
</feature>
<accession>A0ABW6C1R9</accession>
<proteinExistence type="predicted"/>
<sequence>MLLHINMNLLYLCLGFLLFALTALDIIKTTFSSNGGGMITSFVSKGVYKAFLLAAGKKGKSKLLGYAGPAVLVSILLVWIAGFWAGLFVALLSDTNSVVHSVTKTSAGTLEKLYYAGFTLSTLGIGDYVASNDFWRIVTDVAAYSGLVFITTSITYFLPVLSAVGLQSTLSLYISGMGKTPQQILIKSWNGKDFSSFFDNTSDLCQMLMKHTMNHHSYPVIHYFHNSQPKLSITPAIVVLDEACQLLENAVPKDVAMDELKMSMLQTTLHAYLEVVKGNFLKNASPNEEAPVPDLRQLEETEVPLKDKEAVKQYFEQDLRERRKLLTVLLEMDGWSWKEVVPTRAVAFCPAAVFLTLSKGESERGPFRQVAGCYLSLPPGLFVLFLLPV</sequence>
<feature type="transmembrane region" description="Helical" evidence="1">
    <location>
        <begin position="113"/>
        <end position="130"/>
    </location>
</feature>